<protein>
    <submittedName>
        <fullName evidence="1">Protein EE1A</fullName>
    </submittedName>
</protein>
<evidence type="ECO:0000313" key="1">
    <source>
        <dbReference type="EMBL" id="AHX37526.1"/>
    </source>
</evidence>
<organismHost>
    <name type="scientific">Elephantidae</name>
    <name type="common">elephants</name>
    <dbReference type="NCBI Taxonomy" id="9780"/>
</organismHost>
<name>A0A023PSV5_ELHV1</name>
<proteinExistence type="predicted"/>
<sequence length="287" mass="33270">MSALMAPPMVENQQFRDYSKVWEVQTKKRADLEIQTRGNILKGKLVRRLRRQMHAYIRRNTDRLRAFRRGHVETSRDPASMILCTNLDPELIQSRTTVTMKRFIKNAKQEADLAILSCKKQMHIQIQEVKDMLIHMASLDMEMSRHGAIQQASTPVQILEDIIENAEIREARGQSMPKEAMTQGVESVTREANLALMKWEMDRWGGWTDRVYKSGKMKDVMTSPKFIASQLGPYMEGIEERYLTFFQNCTLLDMESTGLVMHHSWAMIQRGLMGKGQPLGRTLRPRK</sequence>
<gene>
    <name evidence="1" type="primary">EE1A</name>
</gene>
<accession>A0A023PSV5</accession>
<dbReference type="EMBL" id="KC462164">
    <property type="protein sequence ID" value="AHX37526.1"/>
    <property type="molecule type" value="Genomic_DNA"/>
</dbReference>
<reference evidence="1 2" key="1">
    <citation type="journal article" date="2013" name="J. Virol.">
        <title>Complete Genome Sequences of Elephant Endotheliotropic Herpesviruses 1A and 1B Determined Directly from Fatal Cases.</title>
        <authorList>
            <person name="Wilkie G.S."/>
            <person name="Davison A.J."/>
            <person name="Watson M."/>
            <person name="Kerr K."/>
            <person name="Sanderson S."/>
            <person name="Bouts T."/>
            <person name="Steinbach F."/>
            <person name="Dastjerdi A."/>
        </authorList>
    </citation>
    <scope>NUCLEOTIDE SEQUENCE [LARGE SCALE GENOMIC DNA]</scope>
    <source>
        <strain evidence="1">Emelia</strain>
    </source>
</reference>
<dbReference type="Proteomes" id="UP000169673">
    <property type="component" value="Segment"/>
</dbReference>
<organism evidence="1 2">
    <name type="scientific">Elephantid herpesvirus 1</name>
    <name type="common">EIHV-1</name>
    <name type="synonym">Elephant endotheliotropic herpesvirus</name>
    <dbReference type="NCBI Taxonomy" id="146015"/>
    <lineage>
        <taxon>Viruses</taxon>
        <taxon>Duplodnaviria</taxon>
        <taxon>Heunggongvirae</taxon>
        <taxon>Peploviricota</taxon>
        <taxon>Herviviricetes</taxon>
        <taxon>Herpesvirales</taxon>
        <taxon>Orthoherpesviridae</taxon>
        <taxon>Betaherpesvirinae</taxon>
        <taxon>Proboscivirus</taxon>
        <taxon>Proboscivirus elephantidbeta1</taxon>
    </lineage>
</organism>
<evidence type="ECO:0000313" key="2">
    <source>
        <dbReference type="Proteomes" id="UP000169673"/>
    </source>
</evidence>